<evidence type="ECO:0000313" key="1">
    <source>
        <dbReference type="Proteomes" id="UP000887576"/>
    </source>
</evidence>
<organism evidence="1 2">
    <name type="scientific">Panagrolaimus sp. JU765</name>
    <dbReference type="NCBI Taxonomy" id="591449"/>
    <lineage>
        <taxon>Eukaryota</taxon>
        <taxon>Metazoa</taxon>
        <taxon>Ecdysozoa</taxon>
        <taxon>Nematoda</taxon>
        <taxon>Chromadorea</taxon>
        <taxon>Rhabditida</taxon>
        <taxon>Tylenchina</taxon>
        <taxon>Panagrolaimomorpha</taxon>
        <taxon>Panagrolaimoidea</taxon>
        <taxon>Panagrolaimidae</taxon>
        <taxon>Panagrolaimus</taxon>
    </lineage>
</organism>
<sequence>MAQINNFSLILLILAFCALLASSIVLPPAEIVPESAEERQLAYMNFLNNKYRNMPLHLVRAARSNGKPTFIRFGKRSGYLEPTRLSNDQEFPLDLY</sequence>
<dbReference type="Proteomes" id="UP000887576">
    <property type="component" value="Unplaced"/>
</dbReference>
<accession>A0AC34R0L1</accession>
<name>A0AC34R0L1_9BILA</name>
<dbReference type="WBParaSite" id="JU765_v2.g2395.t1">
    <property type="protein sequence ID" value="JU765_v2.g2395.t1"/>
    <property type="gene ID" value="JU765_v2.g2395"/>
</dbReference>
<evidence type="ECO:0000313" key="2">
    <source>
        <dbReference type="WBParaSite" id="JU765_v2.g2395.t1"/>
    </source>
</evidence>
<reference evidence="2" key="1">
    <citation type="submission" date="2022-11" db="UniProtKB">
        <authorList>
            <consortium name="WormBaseParasite"/>
        </authorList>
    </citation>
    <scope>IDENTIFICATION</scope>
</reference>
<protein>
    <submittedName>
        <fullName evidence="2">Uncharacterized protein</fullName>
    </submittedName>
</protein>
<proteinExistence type="predicted"/>